<accession>A0A927D188</accession>
<comment type="domain">
    <text evidence="5">Contains a C-terminal catalytic domain, and an N-terminal region which modulates catalytic activity.</text>
</comment>
<protein>
    <recommendedName>
        <fullName evidence="5">Protein-glutamate methylesterase/protein-glutamine glutaminase</fullName>
        <ecNumber evidence="5">3.1.1.61</ecNumber>
        <ecNumber evidence="5">3.5.1.44</ecNumber>
    </recommendedName>
</protein>
<dbReference type="SMART" id="SM00448">
    <property type="entry name" value="REC"/>
    <property type="match status" value="1"/>
</dbReference>
<feature type="active site" evidence="5 6">
    <location>
        <position position="194"/>
    </location>
</feature>
<evidence type="ECO:0000256" key="3">
    <source>
        <dbReference type="ARBA" id="ARBA00022801"/>
    </source>
</evidence>
<feature type="modified residue" description="4-aspartylphosphate" evidence="5 7">
    <location>
        <position position="62"/>
    </location>
</feature>
<evidence type="ECO:0000313" key="10">
    <source>
        <dbReference type="EMBL" id="MBD3663213.1"/>
    </source>
</evidence>
<comment type="catalytic activity">
    <reaction evidence="5">
        <text>L-glutaminyl-[protein] + H2O = L-glutamyl-[protein] + NH4(+)</text>
        <dbReference type="Rhea" id="RHEA:16441"/>
        <dbReference type="Rhea" id="RHEA-COMP:10207"/>
        <dbReference type="Rhea" id="RHEA-COMP:10208"/>
        <dbReference type="ChEBI" id="CHEBI:15377"/>
        <dbReference type="ChEBI" id="CHEBI:28938"/>
        <dbReference type="ChEBI" id="CHEBI:29973"/>
        <dbReference type="ChEBI" id="CHEBI:30011"/>
        <dbReference type="EC" id="3.5.1.44"/>
    </reaction>
</comment>
<proteinExistence type="inferred from homology"/>
<dbReference type="GO" id="GO:0008168">
    <property type="term" value="F:methyltransferase activity"/>
    <property type="evidence" value="ECO:0007669"/>
    <property type="project" value="UniProtKB-KW"/>
</dbReference>
<evidence type="ECO:0000256" key="6">
    <source>
        <dbReference type="PROSITE-ProRule" id="PRU00050"/>
    </source>
</evidence>
<sequence>MVGTAAPPAKRVVIVDDSQTMRLWLAHVLNQDPRLEVVGQAANAAEARRTIRDLRPDVITLDIEMPGMDGLTFLERLMVRDPLPVVMVAGQTRQGSATAIRALSLGAVDCVMKPGNALDLKAQRSLVRQVYAAACSQVRPLQGTHQTVTAQFPAAQVGPQPLVLIGASTGGVTALERILRDLHPAGPPVAIVQHMPGPFLSSFAHMLNRNLPQMVGLMRDDAPMEAGQILLAPELGRDATVSRLSGRWVGHLTTSAQTAAHCPSIDALFTSAMPYAADVIGVILTGLGRDGARALQHLRAGGAHTIGQDAGTSVVYGMPRAAFELDAVTEQLPLDRIGPAINAAVADYLGGRGKMRG</sequence>
<keyword evidence="2 5" id="KW-0145">Chemotaxis</keyword>
<keyword evidence="1 5" id="KW-0963">Cytoplasm</keyword>
<dbReference type="NCBIfam" id="NF001965">
    <property type="entry name" value="PRK00742.1"/>
    <property type="match status" value="1"/>
</dbReference>
<dbReference type="PIRSF" id="PIRSF000876">
    <property type="entry name" value="RR_chemtxs_CheB"/>
    <property type="match status" value="1"/>
</dbReference>
<dbReference type="PROSITE" id="PS50110">
    <property type="entry name" value="RESPONSE_REGULATORY"/>
    <property type="match status" value="1"/>
</dbReference>
<gene>
    <name evidence="5 10" type="primary">cheB</name>
    <name evidence="10" type="ORF">H9Q16_04705</name>
</gene>
<keyword evidence="11" id="KW-1185">Reference proteome</keyword>
<dbReference type="Gene3D" id="3.40.50.2300">
    <property type="match status" value="1"/>
</dbReference>
<evidence type="ECO:0000259" key="8">
    <source>
        <dbReference type="PROSITE" id="PS50110"/>
    </source>
</evidence>
<comment type="PTM">
    <text evidence="5">Phosphorylated by CheA. Phosphorylation of the N-terminal regulatory domain activates the methylesterase activity.</text>
</comment>
<dbReference type="EC" id="3.1.1.61" evidence="5"/>
<dbReference type="Gene3D" id="3.40.50.180">
    <property type="entry name" value="Methylesterase CheB, C-terminal domain"/>
    <property type="match status" value="1"/>
</dbReference>
<reference evidence="10" key="1">
    <citation type="submission" date="2020-08" db="EMBL/GenBank/DDBJ databases">
        <title>Sulfitobacter aestuariivivens sp. nov., isolated from a tidal flat.</title>
        <authorList>
            <person name="Park S."/>
            <person name="Yoon J.-H."/>
        </authorList>
    </citation>
    <scope>NUCLEOTIDE SEQUENCE</scope>
    <source>
        <strain evidence="10">TSTF-M16</strain>
    </source>
</reference>
<dbReference type="GO" id="GO:0008984">
    <property type="term" value="F:protein-glutamate methylesterase activity"/>
    <property type="evidence" value="ECO:0007669"/>
    <property type="project" value="UniProtKB-UniRule"/>
</dbReference>
<comment type="caution">
    <text evidence="10">The sequence shown here is derived from an EMBL/GenBank/DDBJ whole genome shotgun (WGS) entry which is preliminary data.</text>
</comment>
<evidence type="ECO:0000256" key="5">
    <source>
        <dbReference type="HAMAP-Rule" id="MF_00099"/>
    </source>
</evidence>
<comment type="function">
    <text evidence="5">Involved in chemotaxis. Part of a chemotaxis signal transduction system that modulates chemotaxis in response to various stimuli. Catalyzes the demethylation of specific methylglutamate residues introduced into the chemoreceptors (methyl-accepting chemotaxis proteins or MCP) by CheR. Also mediates the irreversible deamidation of specific glutamine residues to glutamic acid.</text>
</comment>
<evidence type="ECO:0000256" key="2">
    <source>
        <dbReference type="ARBA" id="ARBA00022500"/>
    </source>
</evidence>
<dbReference type="InterPro" id="IPR000673">
    <property type="entry name" value="Sig_transdc_resp-reg_Me-estase"/>
</dbReference>
<keyword evidence="3 5" id="KW-0378">Hydrolase</keyword>
<dbReference type="GO" id="GO:0032259">
    <property type="term" value="P:methylation"/>
    <property type="evidence" value="ECO:0007669"/>
    <property type="project" value="UniProtKB-KW"/>
</dbReference>
<evidence type="ECO:0000256" key="7">
    <source>
        <dbReference type="PROSITE-ProRule" id="PRU00169"/>
    </source>
</evidence>
<evidence type="ECO:0000256" key="1">
    <source>
        <dbReference type="ARBA" id="ARBA00022490"/>
    </source>
</evidence>
<dbReference type="SUPFAM" id="SSF52172">
    <property type="entry name" value="CheY-like"/>
    <property type="match status" value="1"/>
</dbReference>
<dbReference type="GO" id="GO:0050568">
    <property type="term" value="F:protein-glutamine glutaminase activity"/>
    <property type="evidence" value="ECO:0007669"/>
    <property type="project" value="UniProtKB-UniRule"/>
</dbReference>
<evidence type="ECO:0000256" key="4">
    <source>
        <dbReference type="ARBA" id="ARBA00048267"/>
    </source>
</evidence>
<dbReference type="EMBL" id="JACTAG010000001">
    <property type="protein sequence ID" value="MBD3663213.1"/>
    <property type="molecule type" value="Genomic_DNA"/>
</dbReference>
<feature type="active site" evidence="5 6">
    <location>
        <position position="168"/>
    </location>
</feature>
<dbReference type="CDD" id="cd17541">
    <property type="entry name" value="REC_CheB-like"/>
    <property type="match status" value="1"/>
</dbReference>
<name>A0A927D188_9RHOB</name>
<dbReference type="Pfam" id="PF01339">
    <property type="entry name" value="CheB_methylest"/>
    <property type="match status" value="1"/>
</dbReference>
<feature type="domain" description="CheB-type methylesterase" evidence="9">
    <location>
        <begin position="159"/>
        <end position="348"/>
    </location>
</feature>
<keyword evidence="10" id="KW-0489">Methyltransferase</keyword>
<dbReference type="Proteomes" id="UP000635142">
    <property type="component" value="Unassembled WGS sequence"/>
</dbReference>
<dbReference type="GO" id="GO:0006935">
    <property type="term" value="P:chemotaxis"/>
    <property type="evidence" value="ECO:0007669"/>
    <property type="project" value="UniProtKB-UniRule"/>
</dbReference>
<comment type="subcellular location">
    <subcellularLocation>
        <location evidence="5">Cytoplasm</location>
    </subcellularLocation>
</comment>
<dbReference type="SUPFAM" id="SSF52738">
    <property type="entry name" value="Methylesterase CheB, C-terminal domain"/>
    <property type="match status" value="1"/>
</dbReference>
<evidence type="ECO:0000259" key="9">
    <source>
        <dbReference type="PROSITE" id="PS50122"/>
    </source>
</evidence>
<dbReference type="AlphaFoldDB" id="A0A927D188"/>
<feature type="active site" evidence="5 6">
    <location>
        <position position="290"/>
    </location>
</feature>
<keyword evidence="10" id="KW-0808">Transferase</keyword>
<feature type="domain" description="Response regulatory" evidence="8">
    <location>
        <begin position="11"/>
        <end position="128"/>
    </location>
</feature>
<dbReference type="InterPro" id="IPR035909">
    <property type="entry name" value="CheB_C"/>
</dbReference>
<dbReference type="EC" id="3.5.1.44" evidence="5"/>
<dbReference type="PANTHER" id="PTHR42872">
    <property type="entry name" value="PROTEIN-GLUTAMATE METHYLESTERASE/PROTEIN-GLUTAMINE GLUTAMINASE"/>
    <property type="match status" value="1"/>
</dbReference>
<comment type="catalytic activity">
    <reaction evidence="4 5">
        <text>[protein]-L-glutamate 5-O-methyl ester + H2O = L-glutamyl-[protein] + methanol + H(+)</text>
        <dbReference type="Rhea" id="RHEA:23236"/>
        <dbReference type="Rhea" id="RHEA-COMP:10208"/>
        <dbReference type="Rhea" id="RHEA-COMP:10311"/>
        <dbReference type="ChEBI" id="CHEBI:15377"/>
        <dbReference type="ChEBI" id="CHEBI:15378"/>
        <dbReference type="ChEBI" id="CHEBI:17790"/>
        <dbReference type="ChEBI" id="CHEBI:29973"/>
        <dbReference type="ChEBI" id="CHEBI:82795"/>
        <dbReference type="EC" id="3.1.1.61"/>
    </reaction>
</comment>
<dbReference type="CDD" id="cd16432">
    <property type="entry name" value="CheB_Rec"/>
    <property type="match status" value="1"/>
</dbReference>
<dbReference type="InterPro" id="IPR008248">
    <property type="entry name" value="CheB-like"/>
</dbReference>
<dbReference type="PANTHER" id="PTHR42872:SF6">
    <property type="entry name" value="PROTEIN-GLUTAMATE METHYLESTERASE_PROTEIN-GLUTAMINE GLUTAMINASE"/>
    <property type="match status" value="1"/>
</dbReference>
<dbReference type="PROSITE" id="PS50122">
    <property type="entry name" value="CHEB"/>
    <property type="match status" value="1"/>
</dbReference>
<dbReference type="RefSeq" id="WP_191074190.1">
    <property type="nucleotide sequence ID" value="NZ_JACTAG010000001.1"/>
</dbReference>
<dbReference type="Pfam" id="PF00072">
    <property type="entry name" value="Response_reg"/>
    <property type="match status" value="1"/>
</dbReference>
<dbReference type="GO" id="GO:0005737">
    <property type="term" value="C:cytoplasm"/>
    <property type="evidence" value="ECO:0007669"/>
    <property type="project" value="UniProtKB-SubCell"/>
</dbReference>
<dbReference type="GO" id="GO:0000156">
    <property type="term" value="F:phosphorelay response regulator activity"/>
    <property type="evidence" value="ECO:0007669"/>
    <property type="project" value="InterPro"/>
</dbReference>
<organism evidence="10 11">
    <name type="scientific">Sulfitobacter aestuariivivens</name>
    <dbReference type="NCBI Taxonomy" id="2766981"/>
    <lineage>
        <taxon>Bacteria</taxon>
        <taxon>Pseudomonadati</taxon>
        <taxon>Pseudomonadota</taxon>
        <taxon>Alphaproteobacteria</taxon>
        <taxon>Rhodobacterales</taxon>
        <taxon>Roseobacteraceae</taxon>
        <taxon>Sulfitobacter</taxon>
    </lineage>
</organism>
<dbReference type="HAMAP" id="MF_00099">
    <property type="entry name" value="CheB_chemtxs"/>
    <property type="match status" value="1"/>
</dbReference>
<evidence type="ECO:0000313" key="11">
    <source>
        <dbReference type="Proteomes" id="UP000635142"/>
    </source>
</evidence>
<dbReference type="InterPro" id="IPR001789">
    <property type="entry name" value="Sig_transdc_resp-reg_receiver"/>
</dbReference>
<dbReference type="InterPro" id="IPR011006">
    <property type="entry name" value="CheY-like_superfamily"/>
</dbReference>
<keyword evidence="5 7" id="KW-0597">Phosphoprotein</keyword>
<comment type="similarity">
    <text evidence="5">Belongs to the CheB family.</text>
</comment>